<dbReference type="PANTHER" id="PTHR42904:SF8">
    <property type="entry name" value="NAD(+) DIPHOSPHATASE"/>
    <property type="match status" value="1"/>
</dbReference>
<dbReference type="RefSeq" id="WP_208815757.1">
    <property type="nucleotide sequence ID" value="NZ_WVUH01000228.1"/>
</dbReference>
<dbReference type="Proteomes" id="UP000823521">
    <property type="component" value="Unassembled WGS sequence"/>
</dbReference>
<evidence type="ECO:0000256" key="3">
    <source>
        <dbReference type="ARBA" id="ARBA00022801"/>
    </source>
</evidence>
<proteinExistence type="predicted"/>
<dbReference type="SUPFAM" id="SSF55811">
    <property type="entry name" value="Nudix"/>
    <property type="match status" value="1"/>
</dbReference>
<evidence type="ECO:0000256" key="1">
    <source>
        <dbReference type="ARBA" id="ARBA00001946"/>
    </source>
</evidence>
<organism evidence="6 7">
    <name type="scientific">Micromonospora echinofusca</name>
    <dbReference type="NCBI Taxonomy" id="47858"/>
    <lineage>
        <taxon>Bacteria</taxon>
        <taxon>Bacillati</taxon>
        <taxon>Actinomycetota</taxon>
        <taxon>Actinomycetes</taxon>
        <taxon>Micromonosporales</taxon>
        <taxon>Micromonosporaceae</taxon>
        <taxon>Micromonospora</taxon>
    </lineage>
</organism>
<keyword evidence="7" id="KW-1185">Reference proteome</keyword>
<comment type="cofactor">
    <cofactor evidence="1">
        <name>Mg(2+)</name>
        <dbReference type="ChEBI" id="CHEBI:18420"/>
    </cofactor>
</comment>
<dbReference type="PROSITE" id="PS51462">
    <property type="entry name" value="NUDIX"/>
    <property type="match status" value="1"/>
</dbReference>
<dbReference type="Pfam" id="PF00293">
    <property type="entry name" value="NUDIX"/>
    <property type="match status" value="1"/>
</dbReference>
<dbReference type="Pfam" id="PF09296">
    <property type="entry name" value="NUDIX-like"/>
    <property type="match status" value="1"/>
</dbReference>
<comment type="caution">
    <text evidence="6">The sequence shown here is derived from an EMBL/GenBank/DDBJ whole genome shotgun (WGS) entry which is preliminary data.</text>
</comment>
<feature type="domain" description="Nudix hydrolase" evidence="5">
    <location>
        <begin position="167"/>
        <end position="223"/>
    </location>
</feature>
<feature type="non-terminal residue" evidence="6">
    <location>
        <position position="223"/>
    </location>
</feature>
<dbReference type="Gene3D" id="3.90.79.10">
    <property type="entry name" value="Nucleoside Triphosphate Pyrophosphohydrolase"/>
    <property type="match status" value="1"/>
</dbReference>
<evidence type="ECO:0000313" key="6">
    <source>
        <dbReference type="EMBL" id="MBO4208776.1"/>
    </source>
</evidence>
<keyword evidence="3" id="KW-0378">Hydrolase</keyword>
<dbReference type="InterPro" id="IPR050241">
    <property type="entry name" value="NAD-cap_RNA_hydrolase_NudC"/>
</dbReference>
<dbReference type="EMBL" id="WVUH01000228">
    <property type="protein sequence ID" value="MBO4208776.1"/>
    <property type="molecule type" value="Genomic_DNA"/>
</dbReference>
<gene>
    <name evidence="6" type="ORF">GSF22_22590</name>
</gene>
<reference evidence="6 7" key="1">
    <citation type="submission" date="2019-12" db="EMBL/GenBank/DDBJ databases">
        <title>Whole genome sequencing of endophytic Actinobacterium Micromonospora sp. MPMI6T.</title>
        <authorList>
            <person name="Evv R."/>
            <person name="Podile A.R."/>
        </authorList>
    </citation>
    <scope>NUCLEOTIDE SEQUENCE [LARGE SCALE GENOMIC DNA]</scope>
    <source>
        <strain evidence="6 7">MPMI6</strain>
    </source>
</reference>
<evidence type="ECO:0000256" key="2">
    <source>
        <dbReference type="ARBA" id="ARBA00022723"/>
    </source>
</evidence>
<evidence type="ECO:0000259" key="5">
    <source>
        <dbReference type="PROSITE" id="PS51462"/>
    </source>
</evidence>
<dbReference type="Gene3D" id="3.90.79.20">
    <property type="match status" value="1"/>
</dbReference>
<dbReference type="InterPro" id="IPR015797">
    <property type="entry name" value="NUDIX_hydrolase-like_dom_sf"/>
</dbReference>
<dbReference type="InterPro" id="IPR000086">
    <property type="entry name" value="NUDIX_hydrolase_dom"/>
</dbReference>
<sequence length="223" mass="23719">MTPRPIDYTGGRLDRAAGVRTDPARLATLRAEPDTRLVPVWRDRCPVTGEPAVPVHLTVAGPGTGFTDREAVFLGLDGTTGVFAVDLSELAEEQAVALTGADRTMDVRSCVGRLDPAEAAVQAYARGILHWHRHQAFCGTCGAPTAPRDGGALRACPGADCGRLLFPRIEPAVIMLVESAGTPRRCLLARHHGSAEDAYSLLAGFVEIGESLEEAVRREAAEE</sequence>
<keyword evidence="2" id="KW-0479">Metal-binding</keyword>
<dbReference type="InterPro" id="IPR015375">
    <property type="entry name" value="NADH_PPase-like_N"/>
</dbReference>
<name>A0ABS3VW54_MICEH</name>
<keyword evidence="4" id="KW-0460">Magnesium</keyword>
<accession>A0ABS3VW54</accession>
<evidence type="ECO:0000313" key="7">
    <source>
        <dbReference type="Proteomes" id="UP000823521"/>
    </source>
</evidence>
<dbReference type="PANTHER" id="PTHR42904">
    <property type="entry name" value="NUDIX HYDROLASE, NUDC SUBFAMILY"/>
    <property type="match status" value="1"/>
</dbReference>
<evidence type="ECO:0000256" key="4">
    <source>
        <dbReference type="ARBA" id="ARBA00022842"/>
    </source>
</evidence>
<protein>
    <submittedName>
        <fullName evidence="6">NUDIX domain-containing protein</fullName>
    </submittedName>
</protein>